<evidence type="ECO:0000313" key="4">
    <source>
        <dbReference type="EMBL" id="MDO7857073.1"/>
    </source>
</evidence>
<dbReference type="Gene3D" id="3.40.50.1860">
    <property type="match status" value="2"/>
</dbReference>
<dbReference type="NCBIfam" id="TIGR00035">
    <property type="entry name" value="asp_race"/>
    <property type="match status" value="1"/>
</dbReference>
<dbReference type="AlphaFoldDB" id="A0AA42JYY2"/>
<dbReference type="PROSITE" id="PS00924">
    <property type="entry name" value="ASP_GLU_RACEMASE_2"/>
    <property type="match status" value="1"/>
</dbReference>
<keyword evidence="2 3" id="KW-0413">Isomerase</keyword>
<dbReference type="InterPro" id="IPR015942">
    <property type="entry name" value="Asp/Glu/hydantoin_racemase"/>
</dbReference>
<protein>
    <submittedName>
        <fullName evidence="3">Amino acid racemase</fullName>
        <ecNumber evidence="3">5.1.1.-</ecNumber>
    </submittedName>
</protein>
<organism evidence="3 5">
    <name type="scientific">Providencia huashanensis</name>
    <dbReference type="NCBI Taxonomy" id="3037798"/>
    <lineage>
        <taxon>Bacteria</taxon>
        <taxon>Pseudomonadati</taxon>
        <taxon>Pseudomonadota</taxon>
        <taxon>Gammaproteobacteria</taxon>
        <taxon>Enterobacterales</taxon>
        <taxon>Morganellaceae</taxon>
        <taxon>Providencia</taxon>
    </lineage>
</organism>
<dbReference type="InterPro" id="IPR004380">
    <property type="entry name" value="Asp_race"/>
</dbReference>
<accession>A0AA42JYY2</accession>
<dbReference type="PANTHER" id="PTHR21198">
    <property type="entry name" value="GLUTAMATE RACEMASE"/>
    <property type="match status" value="1"/>
</dbReference>
<dbReference type="SUPFAM" id="SSF53681">
    <property type="entry name" value="Aspartate/glutamate racemase"/>
    <property type="match status" value="2"/>
</dbReference>
<evidence type="ECO:0000313" key="6">
    <source>
        <dbReference type="Proteomes" id="UP001176478"/>
    </source>
</evidence>
<keyword evidence="6" id="KW-1185">Reference proteome</keyword>
<dbReference type="EMBL" id="JAUQTG010000006">
    <property type="protein sequence ID" value="MDO7857073.1"/>
    <property type="molecule type" value="Genomic_DNA"/>
</dbReference>
<dbReference type="InterPro" id="IPR018187">
    <property type="entry name" value="Asp/Glu_racemase_AS_1"/>
</dbReference>
<proteinExistence type="inferred from homology"/>
<dbReference type="PROSITE" id="PS00923">
    <property type="entry name" value="ASP_GLU_RACEMASE_1"/>
    <property type="match status" value="1"/>
</dbReference>
<dbReference type="GO" id="GO:0047661">
    <property type="term" value="F:amino-acid racemase activity"/>
    <property type="evidence" value="ECO:0007669"/>
    <property type="project" value="InterPro"/>
</dbReference>
<evidence type="ECO:0000313" key="3">
    <source>
        <dbReference type="EMBL" id="MDG4696891.1"/>
    </source>
</evidence>
<gene>
    <name evidence="3" type="ORF">P7V44_11630</name>
    <name evidence="4" type="ORF">Q5E86_12125</name>
</gene>
<dbReference type="PANTHER" id="PTHR21198:SF7">
    <property type="entry name" value="ASPARTATE-GLUTAMATE RACEMASE FAMILY"/>
    <property type="match status" value="1"/>
</dbReference>
<dbReference type="Proteomes" id="UP001176478">
    <property type="component" value="Unassembled WGS sequence"/>
</dbReference>
<evidence type="ECO:0000256" key="1">
    <source>
        <dbReference type="ARBA" id="ARBA00007847"/>
    </source>
</evidence>
<sequence>MKGLIGVLGGMGPAATVDLFNKFVNYTVANKDQEHIPLIISSIPDIPDRTEALLNHGVSPLPLMTDYLKKLETAGAECIVIPCNTAHFWFDELKQACHVDMLSIVETTMMEVLATKKKHIGLLATNATMLMGLYQKNIESEKLKCITPDIKSQEMVMKSIYLLKSGNKKMAESIMKEQAELLFSLGAEIIVLGCTEVPVILENETNKYPEKYIDSTSSLVRASIHWYENRVGRQNLMINRNA</sequence>
<evidence type="ECO:0000313" key="5">
    <source>
        <dbReference type="Proteomes" id="UP001156701"/>
    </source>
</evidence>
<evidence type="ECO:0000256" key="2">
    <source>
        <dbReference type="ARBA" id="ARBA00023235"/>
    </source>
</evidence>
<dbReference type="EC" id="5.1.1.-" evidence="3"/>
<name>A0AA42JYY2_9GAMM</name>
<comment type="similarity">
    <text evidence="1">Belongs to the aspartate/glutamate racemases family.</text>
</comment>
<dbReference type="EMBL" id="JARRYG010000011">
    <property type="protein sequence ID" value="MDG4696891.1"/>
    <property type="molecule type" value="Genomic_DNA"/>
</dbReference>
<dbReference type="InterPro" id="IPR033134">
    <property type="entry name" value="Asp/Glu_racemase_AS_2"/>
</dbReference>
<dbReference type="Proteomes" id="UP001156701">
    <property type="component" value="Unassembled WGS sequence"/>
</dbReference>
<reference evidence="4" key="2">
    <citation type="submission" date="2023-07" db="EMBL/GenBank/DDBJ databases">
        <authorList>
            <person name="Yang W."/>
            <person name="Chen J."/>
            <person name="Ji P."/>
            <person name="Hu F."/>
        </authorList>
    </citation>
    <scope>NUCLEOTIDE SEQUENCE</scope>
    <source>
        <strain evidence="4">CRE-138-0111</strain>
    </source>
</reference>
<comment type="caution">
    <text evidence="3">The sequence shown here is derived from an EMBL/GenBank/DDBJ whole genome shotgun (WGS) entry which is preliminary data.</text>
</comment>
<dbReference type="Pfam" id="PF01177">
    <property type="entry name" value="Asp_Glu_race"/>
    <property type="match status" value="1"/>
</dbReference>
<reference evidence="3" key="1">
    <citation type="submission" date="2023-03" db="EMBL/GenBank/DDBJ databases">
        <title>a new species belonging to Providencia genus.</title>
        <authorList>
            <person name="Yang W."/>
            <person name="Hu F."/>
            <person name="Shen S."/>
            <person name="Ding L."/>
            <person name="Yin D."/>
        </authorList>
    </citation>
    <scope>NUCLEOTIDE SEQUENCE</scope>
    <source>
        <strain evidence="3">CRE-3FA-0001</strain>
    </source>
</reference>
<dbReference type="InterPro" id="IPR001920">
    <property type="entry name" value="Asp/Glu_race"/>
</dbReference>
<dbReference type="RefSeq" id="WP_166696876.1">
    <property type="nucleotide sequence ID" value="NZ_JARRYG010000011.1"/>
</dbReference>
<reference evidence="4" key="3">
    <citation type="journal article" date="2024" name="Int. J. Antimicrob. Agents">
        <title>Identification of a novel Providencia species showing multi-drug-resistant in three patients with hospital-acquired infection.</title>
        <authorList>
            <person name="Yang W."/>
            <person name="Chen J."/>
            <person name="Yang F."/>
            <person name="Ji P."/>
            <person name="Shen S."/>
            <person name="Yin D."/>
            <person name="Hu F."/>
        </authorList>
    </citation>
    <scope>NUCLEOTIDE SEQUENCE</scope>
    <source>
        <strain evidence="4">CRE-138-0111</strain>
    </source>
</reference>